<evidence type="ECO:0000313" key="2">
    <source>
        <dbReference type="Proteomes" id="UP000035016"/>
    </source>
</evidence>
<dbReference type="KEGG" id="sle:sle_01930"/>
<protein>
    <submittedName>
        <fullName evidence="1">Hypothetical_p</fullName>
    </submittedName>
</protein>
<dbReference type="Proteomes" id="UP000035016">
    <property type="component" value="Chromosome Chromosome"/>
</dbReference>
<sequence>MGLCPLLVAGAPEVGEELIVARSAGEAHELAEVLPRRGSCTRADAAGCADAAVPCPGRHRRMAGRGCCPLCPSCYRPVFESSSSRALIGAGPTPVIGLCRLCAERTTLRTLRQMDVPVAPQQRAVLETVAAAMA</sequence>
<evidence type="ECO:0000313" key="1">
    <source>
        <dbReference type="EMBL" id="CQR59655.1"/>
    </source>
</evidence>
<accession>A0A0F7VLJ6</accession>
<reference evidence="1 2" key="1">
    <citation type="submission" date="2015-02" db="EMBL/GenBank/DDBJ databases">
        <authorList>
            <person name="Gomez-Escribano P.J."/>
        </authorList>
    </citation>
    <scope>NUCLEOTIDE SEQUENCE [LARGE SCALE GENOMIC DNA]</scope>
    <source>
        <strain evidence="2">C34 (DSM 42122 / NRRL B-24963)</strain>
    </source>
</reference>
<gene>
    <name evidence="1" type="primary">sle_01930</name>
</gene>
<name>A0A0F7VLJ6_STRLW</name>
<organism evidence="1 2">
    <name type="scientific">Streptomyces leeuwenhoekii</name>
    <dbReference type="NCBI Taxonomy" id="1437453"/>
    <lineage>
        <taxon>Bacteria</taxon>
        <taxon>Bacillati</taxon>
        <taxon>Actinomycetota</taxon>
        <taxon>Actinomycetes</taxon>
        <taxon>Kitasatosporales</taxon>
        <taxon>Streptomycetaceae</taxon>
        <taxon>Streptomyces</taxon>
    </lineage>
</organism>
<dbReference type="EMBL" id="LN831790">
    <property type="protein sequence ID" value="CQR59655.1"/>
    <property type="molecule type" value="Genomic_DNA"/>
</dbReference>
<proteinExistence type="predicted"/>
<dbReference type="AlphaFoldDB" id="A0A0F7VLJ6"/>
<dbReference type="RefSeq" id="WP_029381517.1">
    <property type="nucleotide sequence ID" value="NZ_AZSD01000044.1"/>
</dbReference>